<evidence type="ECO:0000313" key="1">
    <source>
        <dbReference type="EMBL" id="KAJ9114765.1"/>
    </source>
</evidence>
<keyword evidence="2" id="KW-1185">Reference proteome</keyword>
<protein>
    <submittedName>
        <fullName evidence="1">Uncharacterized protein</fullName>
    </submittedName>
</protein>
<comment type="caution">
    <text evidence="1">The sequence shown here is derived from an EMBL/GenBank/DDBJ whole genome shotgun (WGS) entry which is preliminary data.</text>
</comment>
<dbReference type="Proteomes" id="UP001243375">
    <property type="component" value="Unassembled WGS sequence"/>
</dbReference>
<reference evidence="1" key="1">
    <citation type="submission" date="2023-04" db="EMBL/GenBank/DDBJ databases">
        <title>Draft Genome sequencing of Naganishia species isolated from polar environments using Oxford Nanopore Technology.</title>
        <authorList>
            <person name="Leo P."/>
            <person name="Venkateswaran K."/>
        </authorList>
    </citation>
    <scope>NUCLEOTIDE SEQUENCE</scope>
    <source>
        <strain evidence="1">MNA-CCFEE 5425</strain>
    </source>
</reference>
<gene>
    <name evidence="1" type="ORF">QFC22_005641</name>
</gene>
<dbReference type="EMBL" id="JASBWU010000018">
    <property type="protein sequence ID" value="KAJ9114765.1"/>
    <property type="molecule type" value="Genomic_DNA"/>
</dbReference>
<organism evidence="1 2">
    <name type="scientific">Naganishia vaughanmartiniae</name>
    <dbReference type="NCBI Taxonomy" id="1424756"/>
    <lineage>
        <taxon>Eukaryota</taxon>
        <taxon>Fungi</taxon>
        <taxon>Dikarya</taxon>
        <taxon>Basidiomycota</taxon>
        <taxon>Agaricomycotina</taxon>
        <taxon>Tremellomycetes</taxon>
        <taxon>Filobasidiales</taxon>
        <taxon>Filobasidiaceae</taxon>
        <taxon>Naganishia</taxon>
    </lineage>
</organism>
<accession>A0ACC2WUC4</accession>
<evidence type="ECO:0000313" key="2">
    <source>
        <dbReference type="Proteomes" id="UP001243375"/>
    </source>
</evidence>
<proteinExistence type="predicted"/>
<sequence length="689" mass="77932">MVVRIQGKHFVDPDGRVVHLRGVNVSGCSKVPSSDPSVDVDHPAKVSYINRPFPLDEAPTHWARLKRWGLTYLRITVTWEAIEHTAPGVYDEEYLEYLRLLMESMTEAGLSGYICMHQDVWSRHTGGSGAPAWTLHAAGLSSSPSILKDTGAAYLDGVNHRGADSKDETERGLWSTGYSKLGCATMNTLFWGGETFAPSLMVNTRTGLPSHLSSLSLDDKEQNIQTFLQDRYLRMFERLMDSVRGIDGVLGFEMTNEPHAGYIGMPTLHAFDYYTEAHLGPAPSPVQGFALGAGHPVDIPVYTRSWPFPSRWTRSVVLNSAKESVWLPATDGTSAPGECVWAREDVWAWDEDRQRPTVLKEGYFSRFPTRPKGWQEGIGASEKSLEEVGRKVEFYRDFYWPFVGRWQELVNRTAGKGKMVHVETVPNQVRPKRTLQQIIRIHEFERTGSGKVYFGDAQTKDNYTLQIGNIVRAAHERLGEVPVVIGETGFPMDMNLWTYNPENCDEVGDDWNFENFSWFSQRQLDPRLCTGAQGAELDQGCRLNRQVVRPYALRTAGIPLKLEYQYRTGAFMYQFTNPLRLESSTIMKTSEKSSIPSSQTHSQTPSRITEIFLPPWLAEASSKGKLAISCSDGTVRVDETQMRVFWTHEVNEEGFVHQISIRYRRKTGSEGIRPFWWMVLLLILGILLA</sequence>
<name>A0ACC2WUC4_9TREE</name>